<comment type="caution">
    <text evidence="1">The sequence shown here is derived from an EMBL/GenBank/DDBJ whole genome shotgun (WGS) entry which is preliminary data.</text>
</comment>
<reference evidence="1 2" key="1">
    <citation type="journal article" date="2020" name="Cell">
        <title>Large-Scale Comparative Analyses of Tick Genomes Elucidate Their Genetic Diversity and Vector Capacities.</title>
        <authorList>
            <consortium name="Tick Genome and Microbiome Consortium (TIGMIC)"/>
            <person name="Jia N."/>
            <person name="Wang J."/>
            <person name="Shi W."/>
            <person name="Du L."/>
            <person name="Sun Y."/>
            <person name="Zhan W."/>
            <person name="Jiang J.F."/>
            <person name="Wang Q."/>
            <person name="Zhang B."/>
            <person name="Ji P."/>
            <person name="Bell-Sakyi L."/>
            <person name="Cui X.M."/>
            <person name="Yuan T.T."/>
            <person name="Jiang B.G."/>
            <person name="Yang W.F."/>
            <person name="Lam T.T."/>
            <person name="Chang Q.C."/>
            <person name="Ding S.J."/>
            <person name="Wang X.J."/>
            <person name="Zhu J.G."/>
            <person name="Ruan X.D."/>
            <person name="Zhao L."/>
            <person name="Wei J.T."/>
            <person name="Ye R.Z."/>
            <person name="Que T.C."/>
            <person name="Du C.H."/>
            <person name="Zhou Y.H."/>
            <person name="Cheng J.X."/>
            <person name="Dai P.F."/>
            <person name="Guo W.B."/>
            <person name="Han X.H."/>
            <person name="Huang E.J."/>
            <person name="Li L.F."/>
            <person name="Wei W."/>
            <person name="Gao Y.C."/>
            <person name="Liu J.Z."/>
            <person name="Shao H.Z."/>
            <person name="Wang X."/>
            <person name="Wang C.C."/>
            <person name="Yang T.C."/>
            <person name="Huo Q.B."/>
            <person name="Li W."/>
            <person name="Chen H.Y."/>
            <person name="Chen S.E."/>
            <person name="Zhou L.G."/>
            <person name="Ni X.B."/>
            <person name="Tian J.H."/>
            <person name="Sheng Y."/>
            <person name="Liu T."/>
            <person name="Pan Y.S."/>
            <person name="Xia L.Y."/>
            <person name="Li J."/>
            <person name="Zhao F."/>
            <person name="Cao W.C."/>
        </authorList>
    </citation>
    <scope>NUCLEOTIDE SEQUENCE [LARGE SCALE GENOMIC DNA]</scope>
    <source>
        <strain evidence="1">Iper-2018</strain>
    </source>
</reference>
<accession>A0AC60P203</accession>
<gene>
    <name evidence="1" type="ORF">HPB47_009392</name>
</gene>
<evidence type="ECO:0000313" key="1">
    <source>
        <dbReference type="EMBL" id="KAG0413458.1"/>
    </source>
</evidence>
<proteinExistence type="predicted"/>
<evidence type="ECO:0000313" key="2">
    <source>
        <dbReference type="Proteomes" id="UP000805193"/>
    </source>
</evidence>
<protein>
    <submittedName>
        <fullName evidence="1">Uncharacterized protein</fullName>
    </submittedName>
</protein>
<dbReference type="Proteomes" id="UP000805193">
    <property type="component" value="Unassembled WGS sequence"/>
</dbReference>
<sequence>MPTVCVVRQCSARAAWLRAIDHDGLDDIARSQGYVCSDHFLTGDYDMSIAVRRSLDLDTKGHVSSNRAHLAAESSPRLRFRCRCRRRMVTGLMLVRGGVSA</sequence>
<keyword evidence="2" id="KW-1185">Reference proteome</keyword>
<organism evidence="1 2">
    <name type="scientific">Ixodes persulcatus</name>
    <name type="common">Taiga tick</name>
    <dbReference type="NCBI Taxonomy" id="34615"/>
    <lineage>
        <taxon>Eukaryota</taxon>
        <taxon>Metazoa</taxon>
        <taxon>Ecdysozoa</taxon>
        <taxon>Arthropoda</taxon>
        <taxon>Chelicerata</taxon>
        <taxon>Arachnida</taxon>
        <taxon>Acari</taxon>
        <taxon>Parasitiformes</taxon>
        <taxon>Ixodida</taxon>
        <taxon>Ixodoidea</taxon>
        <taxon>Ixodidae</taxon>
        <taxon>Ixodinae</taxon>
        <taxon>Ixodes</taxon>
    </lineage>
</organism>
<dbReference type="EMBL" id="JABSTQ010011256">
    <property type="protein sequence ID" value="KAG0413458.1"/>
    <property type="molecule type" value="Genomic_DNA"/>
</dbReference>
<name>A0AC60P203_IXOPE</name>